<dbReference type="InterPro" id="IPR001128">
    <property type="entry name" value="Cyt_P450"/>
</dbReference>
<keyword evidence="10" id="KW-1185">Reference proteome</keyword>
<evidence type="ECO:0000256" key="2">
    <source>
        <dbReference type="ARBA" id="ARBA00022617"/>
    </source>
</evidence>
<organism evidence="9 10">
    <name type="scientific">Microscilla marina ATCC 23134</name>
    <dbReference type="NCBI Taxonomy" id="313606"/>
    <lineage>
        <taxon>Bacteria</taxon>
        <taxon>Pseudomonadati</taxon>
        <taxon>Bacteroidota</taxon>
        <taxon>Cytophagia</taxon>
        <taxon>Cytophagales</taxon>
        <taxon>Microscillaceae</taxon>
        <taxon>Microscilla</taxon>
    </lineage>
</organism>
<keyword evidence="5 7" id="KW-0408">Iron</keyword>
<dbReference type="eggNOG" id="COG2124">
    <property type="taxonomic scope" value="Bacteria"/>
</dbReference>
<keyword evidence="6 8" id="KW-0503">Monooxygenase</keyword>
<dbReference type="InterPro" id="IPR017972">
    <property type="entry name" value="Cyt_P450_CS"/>
</dbReference>
<feature type="binding site" description="axial binding residue" evidence="7">
    <location>
        <position position="412"/>
    </location>
    <ligand>
        <name>heme</name>
        <dbReference type="ChEBI" id="CHEBI:30413"/>
    </ligand>
    <ligandPart>
        <name>Fe</name>
        <dbReference type="ChEBI" id="CHEBI:18248"/>
    </ligandPart>
</feature>
<keyword evidence="4 8" id="KW-0560">Oxidoreductase</keyword>
<dbReference type="Pfam" id="PF00067">
    <property type="entry name" value="p450"/>
    <property type="match status" value="1"/>
</dbReference>
<dbReference type="Gene3D" id="1.10.630.10">
    <property type="entry name" value="Cytochrome P450"/>
    <property type="match status" value="1"/>
</dbReference>
<gene>
    <name evidence="9" type="ORF">M23134_01990</name>
</gene>
<reference evidence="9 10" key="1">
    <citation type="submission" date="2007-01" db="EMBL/GenBank/DDBJ databases">
        <authorList>
            <person name="Haygood M."/>
            <person name="Podell S."/>
            <person name="Anderson C."/>
            <person name="Hopkinson B."/>
            <person name="Roe K."/>
            <person name="Barbeau K."/>
            <person name="Gaasterland T."/>
            <person name="Ferriera S."/>
            <person name="Johnson J."/>
            <person name="Kravitz S."/>
            <person name="Beeson K."/>
            <person name="Sutton G."/>
            <person name="Rogers Y.-H."/>
            <person name="Friedman R."/>
            <person name="Frazier M."/>
            <person name="Venter J.C."/>
        </authorList>
    </citation>
    <scope>NUCLEOTIDE SEQUENCE [LARGE SCALE GENOMIC DNA]</scope>
    <source>
        <strain evidence="9 10">ATCC 23134</strain>
    </source>
</reference>
<evidence type="ECO:0000256" key="3">
    <source>
        <dbReference type="ARBA" id="ARBA00022723"/>
    </source>
</evidence>
<evidence type="ECO:0000313" key="9">
    <source>
        <dbReference type="EMBL" id="EAY31961.1"/>
    </source>
</evidence>
<sequence length="464" mass="53519">MYASPKLTKQMSSITQSNQPPFVKGHFLLGSATEFRKSPPAFFKRLESLNSPIARFRLAHLNCYYPNSEEAIFHILKTNYKNYLKGGIFFDIARGIFGNGLVFVNDELWVSQRRIMNPVFRKQAVESYFDNMMHHTMCMIERWRKKSQKATKESINAHQDINTLTVSIATDTLFGGSLNEQAIQTLLANMELMLSENKRRVSNGFSPPFWIPLPSNKKLKKAIIEYDQIVGEVISKRAQAKDESYSMIDLLLHSKDNETGKSLNLQQVIDEVKLFFVAGTDTSANAVTWLLYLLCENPKVEAKLREELEQQLGNQKPDIAALGKLPYMMQVIYEALRLYPPAWLFSRSNVEEEEVEGCLIKKNGNIFISTYMLHRNPKYWDNPEEFKPERFADVDITKLKSYIPFGFGPRRCIGERFGMMEIQLILIMLLQNFTWQIDESVEVLPAFESTLYPQNGLWLFVAPK</sequence>
<dbReference type="GO" id="GO:0020037">
    <property type="term" value="F:heme binding"/>
    <property type="evidence" value="ECO:0007669"/>
    <property type="project" value="InterPro"/>
</dbReference>
<dbReference type="GO" id="GO:0005506">
    <property type="term" value="F:iron ion binding"/>
    <property type="evidence" value="ECO:0007669"/>
    <property type="project" value="InterPro"/>
</dbReference>
<dbReference type="Proteomes" id="UP000004095">
    <property type="component" value="Unassembled WGS sequence"/>
</dbReference>
<evidence type="ECO:0000256" key="4">
    <source>
        <dbReference type="ARBA" id="ARBA00023002"/>
    </source>
</evidence>
<dbReference type="PANTHER" id="PTHR24291:SF50">
    <property type="entry name" value="BIFUNCTIONAL ALBAFLAVENONE MONOOXYGENASE_TERPENE SYNTHASE"/>
    <property type="match status" value="1"/>
</dbReference>
<dbReference type="PRINTS" id="PR00463">
    <property type="entry name" value="EP450I"/>
</dbReference>
<comment type="similarity">
    <text evidence="1 8">Belongs to the cytochrome P450 family.</text>
</comment>
<evidence type="ECO:0000256" key="6">
    <source>
        <dbReference type="ARBA" id="ARBA00023033"/>
    </source>
</evidence>
<dbReference type="PROSITE" id="PS00086">
    <property type="entry name" value="CYTOCHROME_P450"/>
    <property type="match status" value="1"/>
</dbReference>
<dbReference type="PANTHER" id="PTHR24291">
    <property type="entry name" value="CYTOCHROME P450 FAMILY 4"/>
    <property type="match status" value="1"/>
</dbReference>
<comment type="caution">
    <text evidence="9">The sequence shown here is derived from an EMBL/GenBank/DDBJ whole genome shotgun (WGS) entry which is preliminary data.</text>
</comment>
<dbReference type="InterPro" id="IPR002401">
    <property type="entry name" value="Cyt_P450_E_grp-I"/>
</dbReference>
<dbReference type="GO" id="GO:0004497">
    <property type="term" value="F:monooxygenase activity"/>
    <property type="evidence" value="ECO:0007669"/>
    <property type="project" value="UniProtKB-KW"/>
</dbReference>
<accession>A1ZCF9</accession>
<comment type="cofactor">
    <cofactor evidence="7">
        <name>heme</name>
        <dbReference type="ChEBI" id="CHEBI:30413"/>
    </cofactor>
</comment>
<dbReference type="GO" id="GO:0016705">
    <property type="term" value="F:oxidoreductase activity, acting on paired donors, with incorporation or reduction of molecular oxygen"/>
    <property type="evidence" value="ECO:0007669"/>
    <property type="project" value="InterPro"/>
</dbReference>
<dbReference type="AlphaFoldDB" id="A1ZCF9"/>
<dbReference type="InterPro" id="IPR050196">
    <property type="entry name" value="Cytochrome_P450_Monoox"/>
</dbReference>
<protein>
    <submittedName>
        <fullName evidence="9">Cytochrome P450, putative</fullName>
    </submittedName>
</protein>
<name>A1ZCF9_MICM2</name>
<evidence type="ECO:0000256" key="5">
    <source>
        <dbReference type="ARBA" id="ARBA00023004"/>
    </source>
</evidence>
<dbReference type="EMBL" id="AAWS01000001">
    <property type="protein sequence ID" value="EAY31961.1"/>
    <property type="molecule type" value="Genomic_DNA"/>
</dbReference>
<proteinExistence type="inferred from homology"/>
<dbReference type="PRINTS" id="PR00385">
    <property type="entry name" value="P450"/>
</dbReference>
<evidence type="ECO:0000256" key="8">
    <source>
        <dbReference type="RuleBase" id="RU000461"/>
    </source>
</evidence>
<dbReference type="InterPro" id="IPR036396">
    <property type="entry name" value="Cyt_P450_sf"/>
</dbReference>
<evidence type="ECO:0000256" key="1">
    <source>
        <dbReference type="ARBA" id="ARBA00010617"/>
    </source>
</evidence>
<dbReference type="SUPFAM" id="SSF48264">
    <property type="entry name" value="Cytochrome P450"/>
    <property type="match status" value="1"/>
</dbReference>
<evidence type="ECO:0000256" key="7">
    <source>
        <dbReference type="PIRSR" id="PIRSR602401-1"/>
    </source>
</evidence>
<keyword evidence="3 7" id="KW-0479">Metal-binding</keyword>
<keyword evidence="2 7" id="KW-0349">Heme</keyword>
<evidence type="ECO:0000313" key="10">
    <source>
        <dbReference type="Proteomes" id="UP000004095"/>
    </source>
</evidence>